<feature type="transmembrane region" description="Helical" evidence="9">
    <location>
        <begin position="348"/>
        <end position="366"/>
    </location>
</feature>
<dbReference type="GO" id="GO:0005886">
    <property type="term" value="C:plasma membrane"/>
    <property type="evidence" value="ECO:0007669"/>
    <property type="project" value="UniProtKB-SubCell"/>
</dbReference>
<evidence type="ECO:0000313" key="11">
    <source>
        <dbReference type="Proteomes" id="UP000295371"/>
    </source>
</evidence>
<comment type="function">
    <text evidence="9">Part of the high-affinity ATP-driven potassium transport (or Kdp) system, which catalyzes the hydrolysis of ATP coupled with the electrogenic transport of potassium into the cytoplasm. This subunit binds the extracellular potassium ions and delivers the ions to the membrane domain of KdpB through an intramembrane tunnel.</text>
</comment>
<evidence type="ECO:0000256" key="3">
    <source>
        <dbReference type="ARBA" id="ARBA00022538"/>
    </source>
</evidence>
<evidence type="ECO:0000256" key="1">
    <source>
        <dbReference type="ARBA" id="ARBA00022448"/>
    </source>
</evidence>
<feature type="transmembrane region" description="Helical" evidence="9">
    <location>
        <begin position="60"/>
        <end position="79"/>
    </location>
</feature>
<keyword evidence="5 9" id="KW-0630">Potassium</keyword>
<accession>A0A4R7JA06</accession>
<keyword evidence="2 9" id="KW-1003">Cell membrane</keyword>
<dbReference type="RefSeq" id="WP_133754767.1">
    <property type="nucleotide sequence ID" value="NZ_CP171129.1"/>
</dbReference>
<dbReference type="GO" id="GO:0030955">
    <property type="term" value="F:potassium ion binding"/>
    <property type="evidence" value="ECO:0007669"/>
    <property type="project" value="UniProtKB-UniRule"/>
</dbReference>
<evidence type="ECO:0000256" key="8">
    <source>
        <dbReference type="ARBA" id="ARBA00023136"/>
    </source>
</evidence>
<dbReference type="PANTHER" id="PTHR30607">
    <property type="entry name" value="POTASSIUM-TRANSPORTING ATPASE A CHAIN"/>
    <property type="match status" value="1"/>
</dbReference>
<feature type="transmembrane region" description="Helical" evidence="9">
    <location>
        <begin position="372"/>
        <end position="392"/>
    </location>
</feature>
<evidence type="ECO:0000256" key="5">
    <source>
        <dbReference type="ARBA" id="ARBA00022958"/>
    </source>
</evidence>
<evidence type="ECO:0000256" key="4">
    <source>
        <dbReference type="ARBA" id="ARBA00022692"/>
    </source>
</evidence>
<comment type="similarity">
    <text evidence="9">Belongs to the KdpA family.</text>
</comment>
<organism evidence="10 11">
    <name type="scientific">Naumannella halotolerans</name>
    <dbReference type="NCBI Taxonomy" id="993414"/>
    <lineage>
        <taxon>Bacteria</taxon>
        <taxon>Bacillati</taxon>
        <taxon>Actinomycetota</taxon>
        <taxon>Actinomycetes</taxon>
        <taxon>Propionibacteriales</taxon>
        <taxon>Propionibacteriaceae</taxon>
        <taxon>Naumannella</taxon>
    </lineage>
</organism>
<dbReference type="GO" id="GO:0008556">
    <property type="term" value="F:P-type potassium transmembrane transporter activity"/>
    <property type="evidence" value="ECO:0007669"/>
    <property type="project" value="InterPro"/>
</dbReference>
<keyword evidence="8 9" id="KW-0472">Membrane</keyword>
<feature type="transmembrane region" description="Helical" evidence="9">
    <location>
        <begin position="249"/>
        <end position="267"/>
    </location>
</feature>
<evidence type="ECO:0000256" key="2">
    <source>
        <dbReference type="ARBA" id="ARBA00022475"/>
    </source>
</evidence>
<keyword evidence="6 9" id="KW-1133">Transmembrane helix</keyword>
<comment type="subunit">
    <text evidence="9">The system is composed of three essential subunits: KdpA, KdpB and KdpC.</text>
</comment>
<dbReference type="NCBIfam" id="TIGR00680">
    <property type="entry name" value="kdpA"/>
    <property type="match status" value="1"/>
</dbReference>
<name>A0A4R7JA06_9ACTN</name>
<evidence type="ECO:0000313" key="10">
    <source>
        <dbReference type="EMBL" id="TDT34391.1"/>
    </source>
</evidence>
<feature type="transmembrane region" description="Helical" evidence="9">
    <location>
        <begin position="128"/>
        <end position="149"/>
    </location>
</feature>
<evidence type="ECO:0000256" key="6">
    <source>
        <dbReference type="ARBA" id="ARBA00022989"/>
    </source>
</evidence>
<reference evidence="10 11" key="1">
    <citation type="submission" date="2019-03" db="EMBL/GenBank/DDBJ databases">
        <title>Genomic Encyclopedia of Archaeal and Bacterial Type Strains, Phase II (KMG-II): from individual species to whole genera.</title>
        <authorList>
            <person name="Goeker M."/>
        </authorList>
    </citation>
    <scope>NUCLEOTIDE SEQUENCE [LARGE SCALE GENOMIC DNA]</scope>
    <source>
        <strain evidence="10 11">DSM 24323</strain>
    </source>
</reference>
<dbReference type="InterPro" id="IPR004623">
    <property type="entry name" value="KdpA"/>
</dbReference>
<feature type="transmembrane region" description="Helical" evidence="9">
    <location>
        <begin position="525"/>
        <end position="547"/>
    </location>
</feature>
<feature type="transmembrane region" description="Helical" evidence="9">
    <location>
        <begin position="479"/>
        <end position="504"/>
    </location>
</feature>
<gene>
    <name evidence="9" type="primary">kdpA</name>
    <name evidence="10" type="ORF">CLV29_2053</name>
</gene>
<proteinExistence type="inferred from homology"/>
<keyword evidence="3 9" id="KW-0633">Potassium transport</keyword>
<dbReference type="Pfam" id="PF03814">
    <property type="entry name" value="KdpA"/>
    <property type="match status" value="1"/>
</dbReference>
<protein>
    <recommendedName>
        <fullName evidence="9">Potassium-transporting ATPase potassium-binding subunit</fullName>
    </recommendedName>
    <alternativeName>
        <fullName evidence="9">ATP phosphohydrolase [potassium-transporting] A chain</fullName>
    </alternativeName>
    <alternativeName>
        <fullName evidence="9">Potassium-binding and translocating subunit A</fullName>
    </alternativeName>
    <alternativeName>
        <fullName evidence="9">Potassium-translocating ATPase A chain</fullName>
    </alternativeName>
</protein>
<dbReference type="EMBL" id="SOAW01000001">
    <property type="protein sequence ID" value="TDT34391.1"/>
    <property type="molecule type" value="Genomic_DNA"/>
</dbReference>
<keyword evidence="1 9" id="KW-0813">Transport</keyword>
<comment type="caution">
    <text evidence="10">The sequence shown here is derived from an EMBL/GenBank/DDBJ whole genome shotgun (WGS) entry which is preliminary data.</text>
</comment>
<evidence type="ECO:0000256" key="9">
    <source>
        <dbReference type="HAMAP-Rule" id="MF_00275"/>
    </source>
</evidence>
<dbReference type="AlphaFoldDB" id="A0A4R7JA06"/>
<comment type="subcellular location">
    <subcellularLocation>
        <location evidence="9">Cell membrane</location>
        <topology evidence="9">Multi-pass membrane protein</topology>
    </subcellularLocation>
</comment>
<feature type="transmembrane region" description="Helical" evidence="9">
    <location>
        <begin position="413"/>
        <end position="432"/>
    </location>
</feature>
<dbReference type="OrthoDB" id="9763796at2"/>
<feature type="transmembrane region" description="Helical" evidence="9">
    <location>
        <begin position="321"/>
        <end position="341"/>
    </location>
</feature>
<keyword evidence="4 9" id="KW-0812">Transmembrane</keyword>
<dbReference type="Proteomes" id="UP000295371">
    <property type="component" value="Unassembled WGS sequence"/>
</dbReference>
<keyword evidence="11" id="KW-1185">Reference proteome</keyword>
<evidence type="ECO:0000256" key="7">
    <source>
        <dbReference type="ARBA" id="ARBA00023065"/>
    </source>
</evidence>
<keyword evidence="7 9" id="KW-0406">Ion transport</keyword>
<dbReference type="PANTHER" id="PTHR30607:SF2">
    <property type="entry name" value="POTASSIUM-TRANSPORTING ATPASE POTASSIUM-BINDING SUBUNIT"/>
    <property type="match status" value="1"/>
</dbReference>
<dbReference type="PIRSF" id="PIRSF001294">
    <property type="entry name" value="K_ATPaseA"/>
    <property type="match status" value="1"/>
</dbReference>
<feature type="transmembrane region" description="Helical" evidence="9">
    <location>
        <begin position="279"/>
        <end position="301"/>
    </location>
</feature>
<feature type="transmembrane region" description="Helical" evidence="9">
    <location>
        <begin position="170"/>
        <end position="192"/>
    </location>
</feature>
<sequence>MDALFVLAAAATLVIVLALCHRPFGDYMALVYSSPRDLAVERGLYRLIGVDPRSEQTWPAYLRSLLLFSLVGMLGLYALLRVQAWLPFSLGAEGQDPALAFNTAASFVANTNWQSYSGETLGYTVQFVGLAVQNFVSAACGMAVAIALVRGIARSRSTTVGNFWVDLVRGVLRILLPIATLSALVLLGAGVVQNFNGWTEVGTLAGGTQSIPGGPVASQEAIKQLGTNGGGFYNANSAHPFENPTPWSSLFQILLTLLIPFSLPRTFGRLVGDRRQGYAVLAIMAALAILSLTALTIFETAGTGTAPELAGAPMEGKEQRFGIAGSILFATTTTLTSTGAVNAMHDSFTALGGMMPMLNMMLGELAPGGVGSGLYAMLIIAILAVFIAGLLVGRTPEYLGKKIGPKEIKLVSLYILIMPSTVLAGVALSFGVPALRATVENEALANTGPHGLSEVLYAFTSAANNNGSAFAGLTASGPWLATALGVAILIGRFAQMALVLALAGALAGQDKVPPTSGTLPTHRPLFIGLVIGVTLLVTALVFFPVLALGPLAEGLA</sequence>
<dbReference type="HAMAP" id="MF_00275">
    <property type="entry name" value="KdpA"/>
    <property type="match status" value="1"/>
</dbReference>